<organism evidence="1 2">
    <name type="scientific">Araneus ventricosus</name>
    <name type="common">Orbweaver spider</name>
    <name type="synonym">Epeira ventricosa</name>
    <dbReference type="NCBI Taxonomy" id="182803"/>
    <lineage>
        <taxon>Eukaryota</taxon>
        <taxon>Metazoa</taxon>
        <taxon>Ecdysozoa</taxon>
        <taxon>Arthropoda</taxon>
        <taxon>Chelicerata</taxon>
        <taxon>Arachnida</taxon>
        <taxon>Araneae</taxon>
        <taxon>Araneomorphae</taxon>
        <taxon>Entelegynae</taxon>
        <taxon>Araneoidea</taxon>
        <taxon>Araneidae</taxon>
        <taxon>Araneus</taxon>
    </lineage>
</organism>
<dbReference type="PANTHER" id="PTHR46601">
    <property type="entry name" value="ULP_PROTEASE DOMAIN-CONTAINING PROTEIN"/>
    <property type="match status" value="1"/>
</dbReference>
<proteinExistence type="predicted"/>
<name>A0A4Y2S4W8_ARAVE</name>
<dbReference type="PANTHER" id="PTHR46601:SF1">
    <property type="entry name" value="ADF-H DOMAIN-CONTAINING PROTEIN"/>
    <property type="match status" value="1"/>
</dbReference>
<gene>
    <name evidence="1" type="ORF">AVEN_15953_1</name>
</gene>
<comment type="caution">
    <text evidence="1">The sequence shown here is derived from an EMBL/GenBank/DDBJ whole genome shotgun (WGS) entry which is preliminary data.</text>
</comment>
<keyword evidence="2" id="KW-1185">Reference proteome</keyword>
<sequence length="121" mass="13400">MLTKEIVKYFPMLALAKWNYTESRHGKGAPDGIGSIIMQSADKAVAERNDIPDTDTLFTVLRERCTGVFVTTVSESDNTVIEKSLPQSIKPLVGTMTMHQISWCKAKPSSIEARSLSCFKC</sequence>
<reference evidence="1 2" key="1">
    <citation type="journal article" date="2019" name="Sci. Rep.">
        <title>Orb-weaving spider Araneus ventricosus genome elucidates the spidroin gene catalogue.</title>
        <authorList>
            <person name="Kono N."/>
            <person name="Nakamura H."/>
            <person name="Ohtoshi R."/>
            <person name="Moran D.A.P."/>
            <person name="Shinohara A."/>
            <person name="Yoshida Y."/>
            <person name="Fujiwara M."/>
            <person name="Mori M."/>
            <person name="Tomita M."/>
            <person name="Arakawa K."/>
        </authorList>
    </citation>
    <scope>NUCLEOTIDE SEQUENCE [LARGE SCALE GENOMIC DNA]</scope>
</reference>
<accession>A0A4Y2S4W8</accession>
<protein>
    <submittedName>
        <fullName evidence="1">Uncharacterized protein</fullName>
    </submittedName>
</protein>
<dbReference type="EMBL" id="BGPR01019877">
    <property type="protein sequence ID" value="GBN83212.1"/>
    <property type="molecule type" value="Genomic_DNA"/>
</dbReference>
<dbReference type="Proteomes" id="UP000499080">
    <property type="component" value="Unassembled WGS sequence"/>
</dbReference>
<dbReference type="OrthoDB" id="6375801at2759"/>
<dbReference type="AlphaFoldDB" id="A0A4Y2S4W8"/>
<evidence type="ECO:0000313" key="2">
    <source>
        <dbReference type="Proteomes" id="UP000499080"/>
    </source>
</evidence>
<evidence type="ECO:0000313" key="1">
    <source>
        <dbReference type="EMBL" id="GBN83212.1"/>
    </source>
</evidence>